<evidence type="ECO:0000313" key="4">
    <source>
        <dbReference type="EMBL" id="SHI73568.1"/>
    </source>
</evidence>
<sequence>MAKKKKKTNYLNFILLLVFVSFIIYLVDNWRITKDTYTVREGIVENSIEAEATIIKDEKTVYSHSSGNVSFYKENGEKLKAGILVAEQFNDRNSKDISDEISVIDKVIEIKNNELITGKSSEKIYNEETEKNIQNMIFDENYGSLLETVSNMNSDFTDIYSGYENYSIQELTELKASLNANVSSDSISYYSPRGGLVSYCFDGLEQKYTLDRLESLNINDIKKVDYELVNQVNSYIQQGDPVFKIVDNYKWYLAFELDSDSAELVMDNKYLKIRLKKIDKTLYGTVTSLEDYGEKSLLVLMVDRYLYEYLDDRYINVDLILKEYKGLKVTKASMTEYEGKTGVFVSDANKVVKFRPLKIIGENSEYAIVEEGDKISIGSRGRILIDEKLYYTIKTYDSIIENPDKIYDGQILR</sequence>
<keyword evidence="5" id="KW-1185">Reference proteome</keyword>
<accession>A0A1M6DKR9</accession>
<name>A0A1M6DKR9_9FIRM</name>
<evidence type="ECO:0000256" key="1">
    <source>
        <dbReference type="SAM" id="Phobius"/>
    </source>
</evidence>
<keyword evidence="1" id="KW-0472">Membrane</keyword>
<reference evidence="4 5" key="1">
    <citation type="submission" date="2016-11" db="EMBL/GenBank/DDBJ databases">
        <authorList>
            <person name="Jaros S."/>
            <person name="Januszkiewicz K."/>
            <person name="Wedrychowicz H."/>
        </authorList>
    </citation>
    <scope>NUCLEOTIDE SEQUENCE [LARGE SCALE GENOMIC DNA]</scope>
    <source>
        <strain evidence="4 5">DSM 17477</strain>
    </source>
</reference>
<dbReference type="AlphaFoldDB" id="A0A1M6DKR9"/>
<dbReference type="OrthoDB" id="1834786at2"/>
<keyword evidence="1" id="KW-0812">Transmembrane</keyword>
<dbReference type="Proteomes" id="UP000184052">
    <property type="component" value="Unassembled WGS sequence"/>
</dbReference>
<feature type="transmembrane region" description="Helical" evidence="1">
    <location>
        <begin position="9"/>
        <end position="27"/>
    </location>
</feature>
<gene>
    <name evidence="4" type="ORF">SAMN02745751_00947</name>
</gene>
<protein>
    <submittedName>
        <fullName evidence="4">Putative membrane fusion protein</fullName>
    </submittedName>
</protein>
<dbReference type="RefSeq" id="WP_073047929.1">
    <property type="nucleotide sequence ID" value="NZ_FQZL01000006.1"/>
</dbReference>
<organism evidence="4 5">
    <name type="scientific">Dethiosulfatibacter aminovorans DSM 17477</name>
    <dbReference type="NCBI Taxonomy" id="1121476"/>
    <lineage>
        <taxon>Bacteria</taxon>
        <taxon>Bacillati</taxon>
        <taxon>Bacillota</taxon>
        <taxon>Tissierellia</taxon>
        <taxon>Dethiosulfatibacter</taxon>
    </lineage>
</organism>
<dbReference type="InterPro" id="IPR058709">
    <property type="entry name" value="BSH_RND-rel"/>
</dbReference>
<feature type="domain" description="RND related beta-barrel" evidence="2">
    <location>
        <begin position="251"/>
        <end position="322"/>
    </location>
</feature>
<dbReference type="EMBL" id="FQZL01000006">
    <property type="protein sequence ID" value="SHI73568.1"/>
    <property type="molecule type" value="Genomic_DNA"/>
</dbReference>
<evidence type="ECO:0000259" key="2">
    <source>
        <dbReference type="Pfam" id="PF26011"/>
    </source>
</evidence>
<evidence type="ECO:0000313" key="5">
    <source>
        <dbReference type="Proteomes" id="UP000184052"/>
    </source>
</evidence>
<keyword evidence="1" id="KW-1133">Transmembrane helix</keyword>
<dbReference type="STRING" id="1121476.SAMN02745751_00947"/>
<dbReference type="InterPro" id="IPR058729">
    <property type="entry name" value="Beta-barrel_RND-rel"/>
</dbReference>
<dbReference type="Pfam" id="PF26011">
    <property type="entry name" value="Beta-barrel_RND_rel"/>
    <property type="match status" value="1"/>
</dbReference>
<proteinExistence type="predicted"/>
<feature type="domain" description="RND related barrel-sandwich hybrid" evidence="3">
    <location>
        <begin position="58"/>
        <end position="247"/>
    </location>
</feature>
<evidence type="ECO:0000259" key="3">
    <source>
        <dbReference type="Pfam" id="PF26018"/>
    </source>
</evidence>
<dbReference type="Pfam" id="PF26018">
    <property type="entry name" value="BSH_RND_rel"/>
    <property type="match status" value="1"/>
</dbReference>